<organism evidence="3 4">
    <name type="scientific">Roseateles violae</name>
    <dbReference type="NCBI Taxonomy" id="3058042"/>
    <lineage>
        <taxon>Bacteria</taxon>
        <taxon>Pseudomonadati</taxon>
        <taxon>Pseudomonadota</taxon>
        <taxon>Betaproteobacteria</taxon>
        <taxon>Burkholderiales</taxon>
        <taxon>Sphaerotilaceae</taxon>
        <taxon>Roseateles</taxon>
    </lineage>
</organism>
<dbReference type="PROSITE" id="PS51257">
    <property type="entry name" value="PROKAR_LIPOPROTEIN"/>
    <property type="match status" value="1"/>
</dbReference>
<evidence type="ECO:0000256" key="2">
    <source>
        <dbReference type="SAM" id="SignalP"/>
    </source>
</evidence>
<protein>
    <recommendedName>
        <fullName evidence="5">YfhG lipoprotein</fullName>
    </recommendedName>
</protein>
<keyword evidence="2" id="KW-0732">Signal</keyword>
<evidence type="ECO:0000313" key="3">
    <source>
        <dbReference type="EMBL" id="MDN3918654.1"/>
    </source>
</evidence>
<sequence length="190" mass="20443">MLPSPDRHRLAGLCCALLVGACAAPPPAPPPPPPEIVEVRVEVPVPVVLPEDEAARQMLALHERLRRMDAAELAQQLPPPGDDAALSPQQATQAALALALGPARSNGELGRAQALVDQVLRSTAPEAQPWQPWALLVGARLAEQRRLEAQIERLAQQGRDSQRRLEQLGEKLEALKAIERSLSKRPASAP</sequence>
<accession>A0ABT8DJP7</accession>
<proteinExistence type="predicted"/>
<keyword evidence="1" id="KW-0175">Coiled coil</keyword>
<feature type="chain" id="PRO_5046077018" description="YfhG lipoprotein" evidence="2">
    <location>
        <begin position="24"/>
        <end position="190"/>
    </location>
</feature>
<feature type="coiled-coil region" evidence="1">
    <location>
        <begin position="144"/>
        <end position="185"/>
    </location>
</feature>
<feature type="signal peptide" evidence="2">
    <location>
        <begin position="1"/>
        <end position="23"/>
    </location>
</feature>
<evidence type="ECO:0008006" key="5">
    <source>
        <dbReference type="Google" id="ProtNLM"/>
    </source>
</evidence>
<dbReference type="RefSeq" id="WP_290356987.1">
    <property type="nucleotide sequence ID" value="NZ_JAUHHC010000001.1"/>
</dbReference>
<keyword evidence="4" id="KW-1185">Reference proteome</keyword>
<gene>
    <name evidence="3" type="ORF">QWJ38_00045</name>
</gene>
<comment type="caution">
    <text evidence="3">The sequence shown here is derived from an EMBL/GenBank/DDBJ whole genome shotgun (WGS) entry which is preliminary data.</text>
</comment>
<reference evidence="3 4" key="1">
    <citation type="submission" date="2023-06" db="EMBL/GenBank/DDBJ databases">
        <title>Pelomonas sp. PFR6 16S ribosomal RNA gene Genome sequencing and assembly.</title>
        <authorList>
            <person name="Woo H."/>
        </authorList>
    </citation>
    <scope>NUCLEOTIDE SEQUENCE [LARGE SCALE GENOMIC DNA]</scope>
    <source>
        <strain evidence="3 4">PFR6</strain>
    </source>
</reference>
<evidence type="ECO:0000256" key="1">
    <source>
        <dbReference type="SAM" id="Coils"/>
    </source>
</evidence>
<name>A0ABT8DJP7_9BURK</name>
<evidence type="ECO:0000313" key="4">
    <source>
        <dbReference type="Proteomes" id="UP001228044"/>
    </source>
</evidence>
<dbReference type="Proteomes" id="UP001228044">
    <property type="component" value="Unassembled WGS sequence"/>
</dbReference>
<dbReference type="EMBL" id="JAUHHC010000001">
    <property type="protein sequence ID" value="MDN3918654.1"/>
    <property type="molecule type" value="Genomic_DNA"/>
</dbReference>